<dbReference type="EMBL" id="BAAAQD010000016">
    <property type="protein sequence ID" value="GAA1540631.1"/>
    <property type="molecule type" value="Genomic_DNA"/>
</dbReference>
<keyword evidence="4" id="KW-1185">Reference proteome</keyword>
<keyword evidence="2" id="KW-0812">Transmembrane</keyword>
<feature type="region of interest" description="Disordered" evidence="1">
    <location>
        <begin position="93"/>
        <end position="130"/>
    </location>
</feature>
<dbReference type="Proteomes" id="UP001501470">
    <property type="component" value="Unassembled WGS sequence"/>
</dbReference>
<proteinExistence type="predicted"/>
<feature type="transmembrane region" description="Helical" evidence="2">
    <location>
        <begin position="64"/>
        <end position="84"/>
    </location>
</feature>
<organism evidence="3 4">
    <name type="scientific">Dactylosporangium maewongense</name>
    <dbReference type="NCBI Taxonomy" id="634393"/>
    <lineage>
        <taxon>Bacteria</taxon>
        <taxon>Bacillati</taxon>
        <taxon>Actinomycetota</taxon>
        <taxon>Actinomycetes</taxon>
        <taxon>Micromonosporales</taxon>
        <taxon>Micromonosporaceae</taxon>
        <taxon>Dactylosporangium</taxon>
    </lineage>
</organism>
<accession>A0ABN2BGN6</accession>
<evidence type="ECO:0000256" key="2">
    <source>
        <dbReference type="SAM" id="Phobius"/>
    </source>
</evidence>
<evidence type="ECO:0000256" key="1">
    <source>
        <dbReference type="SAM" id="MobiDB-lite"/>
    </source>
</evidence>
<keyword evidence="2" id="KW-1133">Transmembrane helix</keyword>
<sequence length="130" mass="13093">MSAGAKAMQILFIIAGTFAIAFGTLGSMAEADDTKNAQWTCYPPARQGDAQNCRGELSGGDLTIATNFILAGIGLMIAGAACAIGGRRDAAAPPVPFAVPGQPPFPPRPVPPGSPVVPTQAPPPPAWPSA</sequence>
<reference evidence="3 4" key="1">
    <citation type="journal article" date="2019" name="Int. J. Syst. Evol. Microbiol.">
        <title>The Global Catalogue of Microorganisms (GCM) 10K type strain sequencing project: providing services to taxonomists for standard genome sequencing and annotation.</title>
        <authorList>
            <consortium name="The Broad Institute Genomics Platform"/>
            <consortium name="The Broad Institute Genome Sequencing Center for Infectious Disease"/>
            <person name="Wu L."/>
            <person name="Ma J."/>
        </authorList>
    </citation>
    <scope>NUCLEOTIDE SEQUENCE [LARGE SCALE GENOMIC DNA]</scope>
    <source>
        <strain evidence="3 4">JCM 15933</strain>
    </source>
</reference>
<keyword evidence="2" id="KW-0472">Membrane</keyword>
<comment type="caution">
    <text evidence="3">The sequence shown here is derived from an EMBL/GenBank/DDBJ whole genome shotgun (WGS) entry which is preliminary data.</text>
</comment>
<protein>
    <submittedName>
        <fullName evidence="3">Uncharacterized protein</fullName>
    </submittedName>
</protein>
<dbReference type="RefSeq" id="WP_344506771.1">
    <property type="nucleotide sequence ID" value="NZ_BAAAQD010000016.1"/>
</dbReference>
<evidence type="ECO:0000313" key="4">
    <source>
        <dbReference type="Proteomes" id="UP001501470"/>
    </source>
</evidence>
<gene>
    <name evidence="3" type="ORF">GCM10009827_069960</name>
</gene>
<name>A0ABN2BGN6_9ACTN</name>
<evidence type="ECO:0000313" key="3">
    <source>
        <dbReference type="EMBL" id="GAA1540631.1"/>
    </source>
</evidence>